<feature type="chain" id="PRO_5003871217" description="Glycosyl hydrolase family 30 TIM-barrel domain-containing protein" evidence="4">
    <location>
        <begin position="22"/>
        <end position="382"/>
    </location>
</feature>
<dbReference type="Pfam" id="PF17189">
    <property type="entry name" value="Glyco_hydro_30C"/>
    <property type="match status" value="1"/>
</dbReference>
<reference evidence="7" key="3">
    <citation type="submission" date="2015-02" db="UniProtKB">
        <authorList>
            <consortium name="EnsemblProtists"/>
        </authorList>
    </citation>
    <scope>IDENTIFICATION</scope>
    <source>
        <strain evidence="7">DAOM BR144</strain>
    </source>
</reference>
<dbReference type="EnsemblProtists" id="PYU1_T005972">
    <property type="protein sequence ID" value="PYU1_T005972"/>
    <property type="gene ID" value="PYU1_G005960"/>
</dbReference>
<protein>
    <recommendedName>
        <fullName evidence="9">Glycosyl hydrolase family 30 TIM-barrel domain-containing protein</fullName>
    </recommendedName>
</protein>
<dbReference type="SUPFAM" id="SSF51445">
    <property type="entry name" value="(Trans)glycosidases"/>
    <property type="match status" value="1"/>
</dbReference>
<dbReference type="EMBL" id="GL376625">
    <property type="status" value="NOT_ANNOTATED_CDS"/>
    <property type="molecule type" value="Genomic_DNA"/>
</dbReference>
<evidence type="ECO:0000256" key="2">
    <source>
        <dbReference type="ARBA" id="ARBA00022729"/>
    </source>
</evidence>
<dbReference type="AlphaFoldDB" id="K3WLY0"/>
<evidence type="ECO:0000313" key="8">
    <source>
        <dbReference type="Proteomes" id="UP000019132"/>
    </source>
</evidence>
<dbReference type="eggNOG" id="KOG2566">
    <property type="taxonomic scope" value="Eukaryota"/>
</dbReference>
<evidence type="ECO:0000313" key="7">
    <source>
        <dbReference type="EnsemblProtists" id="PYU1_T005972"/>
    </source>
</evidence>
<dbReference type="Proteomes" id="UP000019132">
    <property type="component" value="Unassembled WGS sequence"/>
</dbReference>
<dbReference type="GO" id="GO:0006680">
    <property type="term" value="P:glucosylceramide catabolic process"/>
    <property type="evidence" value="ECO:0007669"/>
    <property type="project" value="TreeGrafter"/>
</dbReference>
<accession>K3WLY0</accession>
<name>K3WLY0_GLOUD</name>
<evidence type="ECO:0000256" key="3">
    <source>
        <dbReference type="ARBA" id="ARBA00022801"/>
    </source>
</evidence>
<evidence type="ECO:0000259" key="6">
    <source>
        <dbReference type="Pfam" id="PF17189"/>
    </source>
</evidence>
<dbReference type="InterPro" id="IPR033453">
    <property type="entry name" value="Glyco_hydro_30_TIM-barrel"/>
</dbReference>
<sequence length="382" mass="42409">MRSLYLVSTLALSFLVQLAAGTEELAVTTCSNWSTRYQKYLEGVCVCTEANCDSVANTYTSLKAGEIGVYRSSKAGDRLKYEVITINKAGATVDIEFTLNLAQMYQQVIGFGGAFTDAAAINTYKLTPALQQKVLDAYFSETGLEYSTGRIPISSSDFSESIYSYNPVVDDFNMTHFSIDVDKAPNSNKLALIQRALKTSTKPIKMFASSWAPPVWMTQENSTLNCHVKGAAGGPYWKALALYYSKFIDAYKAEGVNIWGMTVQNEPGKPIIQPSVWQSLRMTVGGKEFYKQPMYYIMGHFSKFLPAGSIRFDFPKAKDKWSDIDRTAFITPEKRIVLFFFNRRDSDATATVQQPDKNTFTVSLPARSIQTIILPPSASGLA</sequence>
<dbReference type="STRING" id="431595.K3WLY0"/>
<evidence type="ECO:0008006" key="9">
    <source>
        <dbReference type="Google" id="ProtNLM"/>
    </source>
</evidence>
<reference evidence="8" key="1">
    <citation type="journal article" date="2010" name="Genome Biol.">
        <title>Genome sequence of the necrotrophic plant pathogen Pythium ultimum reveals original pathogenicity mechanisms and effector repertoire.</title>
        <authorList>
            <person name="Levesque C.A."/>
            <person name="Brouwer H."/>
            <person name="Cano L."/>
            <person name="Hamilton J.P."/>
            <person name="Holt C."/>
            <person name="Huitema E."/>
            <person name="Raffaele S."/>
            <person name="Robideau G.P."/>
            <person name="Thines M."/>
            <person name="Win J."/>
            <person name="Zerillo M.M."/>
            <person name="Beakes G.W."/>
            <person name="Boore J.L."/>
            <person name="Busam D."/>
            <person name="Dumas B."/>
            <person name="Ferriera S."/>
            <person name="Fuerstenberg S.I."/>
            <person name="Gachon C.M."/>
            <person name="Gaulin E."/>
            <person name="Govers F."/>
            <person name="Grenville-Briggs L."/>
            <person name="Horner N."/>
            <person name="Hostetler J."/>
            <person name="Jiang R.H."/>
            <person name="Johnson J."/>
            <person name="Krajaejun T."/>
            <person name="Lin H."/>
            <person name="Meijer H.J."/>
            <person name="Moore B."/>
            <person name="Morris P."/>
            <person name="Phuntmart V."/>
            <person name="Puiu D."/>
            <person name="Shetty J."/>
            <person name="Stajich J.E."/>
            <person name="Tripathy S."/>
            <person name="Wawra S."/>
            <person name="van West P."/>
            <person name="Whitty B.R."/>
            <person name="Coutinho P.M."/>
            <person name="Henrissat B."/>
            <person name="Martin F."/>
            <person name="Thomas P.D."/>
            <person name="Tyler B.M."/>
            <person name="De Vries R.P."/>
            <person name="Kamoun S."/>
            <person name="Yandell M."/>
            <person name="Tisserat N."/>
            <person name="Buell C.R."/>
        </authorList>
    </citation>
    <scope>NUCLEOTIDE SEQUENCE</scope>
    <source>
        <strain evidence="8">DAOM:BR144</strain>
    </source>
</reference>
<feature type="domain" description="Glycosyl hydrolase family 30 beta sandwich" evidence="6">
    <location>
        <begin position="308"/>
        <end position="372"/>
    </location>
</feature>
<dbReference type="PANTHER" id="PTHR11069">
    <property type="entry name" value="GLUCOSYLCERAMIDASE"/>
    <property type="match status" value="1"/>
</dbReference>
<feature type="domain" description="Glycosyl hydrolase family 30 TIM-barrel" evidence="5">
    <location>
        <begin position="109"/>
        <end position="283"/>
    </location>
</feature>
<keyword evidence="2 4" id="KW-0732">Signal</keyword>
<dbReference type="InterPro" id="IPR001139">
    <property type="entry name" value="Glyco_hydro_30"/>
</dbReference>
<dbReference type="VEuPathDB" id="FungiDB:PYU1_G005960"/>
<proteinExistence type="inferred from homology"/>
<feature type="signal peptide" evidence="4">
    <location>
        <begin position="1"/>
        <end position="21"/>
    </location>
</feature>
<dbReference type="Gene3D" id="2.60.40.1180">
    <property type="entry name" value="Golgi alpha-mannosidase II"/>
    <property type="match status" value="1"/>
</dbReference>
<dbReference type="PRINTS" id="PR00843">
    <property type="entry name" value="GLHYDRLASE30"/>
</dbReference>
<comment type="similarity">
    <text evidence="1">Belongs to the glycosyl hydrolase 30 family.</text>
</comment>
<dbReference type="OMA" id="PRMAQDH"/>
<dbReference type="GO" id="GO:0004348">
    <property type="term" value="F:glucosylceramidase activity"/>
    <property type="evidence" value="ECO:0007669"/>
    <property type="project" value="InterPro"/>
</dbReference>
<dbReference type="Pfam" id="PF02055">
    <property type="entry name" value="Glyco_hydro_30"/>
    <property type="match status" value="1"/>
</dbReference>
<keyword evidence="3" id="KW-0378">Hydrolase</keyword>
<keyword evidence="8" id="KW-1185">Reference proteome</keyword>
<evidence type="ECO:0000259" key="5">
    <source>
        <dbReference type="Pfam" id="PF02055"/>
    </source>
</evidence>
<organism evidence="7 8">
    <name type="scientific">Globisporangium ultimum (strain ATCC 200006 / CBS 805.95 / DAOM BR144)</name>
    <name type="common">Pythium ultimum</name>
    <dbReference type="NCBI Taxonomy" id="431595"/>
    <lineage>
        <taxon>Eukaryota</taxon>
        <taxon>Sar</taxon>
        <taxon>Stramenopiles</taxon>
        <taxon>Oomycota</taxon>
        <taxon>Peronosporomycetes</taxon>
        <taxon>Pythiales</taxon>
        <taxon>Pythiaceae</taxon>
        <taxon>Globisporangium</taxon>
    </lineage>
</organism>
<dbReference type="InParanoid" id="K3WLY0"/>
<dbReference type="InterPro" id="IPR013780">
    <property type="entry name" value="Glyco_hydro_b"/>
</dbReference>
<dbReference type="GO" id="GO:0016020">
    <property type="term" value="C:membrane"/>
    <property type="evidence" value="ECO:0007669"/>
    <property type="project" value="GOC"/>
</dbReference>
<evidence type="ECO:0000256" key="4">
    <source>
        <dbReference type="SAM" id="SignalP"/>
    </source>
</evidence>
<dbReference type="Gene3D" id="3.20.20.80">
    <property type="entry name" value="Glycosidases"/>
    <property type="match status" value="1"/>
</dbReference>
<dbReference type="PANTHER" id="PTHR11069:SF23">
    <property type="entry name" value="LYSOSOMAL ACID GLUCOSYLCERAMIDASE"/>
    <property type="match status" value="1"/>
</dbReference>
<reference evidence="8" key="2">
    <citation type="submission" date="2010-04" db="EMBL/GenBank/DDBJ databases">
        <authorList>
            <person name="Buell R."/>
            <person name="Hamilton J."/>
            <person name="Hostetler J."/>
        </authorList>
    </citation>
    <scope>NUCLEOTIDE SEQUENCE [LARGE SCALE GENOMIC DNA]</scope>
    <source>
        <strain evidence="8">DAOM:BR144</strain>
    </source>
</reference>
<dbReference type="InterPro" id="IPR033452">
    <property type="entry name" value="GH30_C"/>
</dbReference>
<dbReference type="InterPro" id="IPR017853">
    <property type="entry name" value="GH"/>
</dbReference>
<dbReference type="HOGENOM" id="CLU_014379_1_2_1"/>
<evidence type="ECO:0000256" key="1">
    <source>
        <dbReference type="ARBA" id="ARBA00005382"/>
    </source>
</evidence>